<dbReference type="GO" id="GO:0015074">
    <property type="term" value="P:DNA integration"/>
    <property type="evidence" value="ECO:0007669"/>
    <property type="project" value="InterPro"/>
</dbReference>
<dbReference type="EMBL" id="CP133618">
    <property type="protein sequence ID" value="WMV37984.1"/>
    <property type="molecule type" value="Genomic_DNA"/>
</dbReference>
<dbReference type="InterPro" id="IPR043128">
    <property type="entry name" value="Rev_trsase/Diguanyl_cyclase"/>
</dbReference>
<proteinExistence type="predicted"/>
<dbReference type="PROSITE" id="PS50994">
    <property type="entry name" value="INTEGRASE"/>
    <property type="match status" value="1"/>
</dbReference>
<dbReference type="Pfam" id="PF24626">
    <property type="entry name" value="SH3_Tf2-1"/>
    <property type="match status" value="1"/>
</dbReference>
<dbReference type="InterPro" id="IPR050951">
    <property type="entry name" value="Retrovirus_Pol_polyprotein"/>
</dbReference>
<evidence type="ECO:0000313" key="4">
    <source>
        <dbReference type="Proteomes" id="UP001234989"/>
    </source>
</evidence>
<dbReference type="InterPro" id="IPR041577">
    <property type="entry name" value="RT_RNaseH_2"/>
</dbReference>
<sequence length="375" mass="42874">MPVMPLYPKQGHIVSGEGILVDTQKIEAAQNWPRPTSPTYIRSFLRLVGYYRRFVEGFLSISFPLTKLTRKTTKFQWSEACEKTFQALKTRLTTTPMLTLPEGIKGFVVDCDVSRVGLGCVLMQNGKANVFVDALRILFMGNAHIEEDKKELAKEVHILVCLGVRLLGSSNGGVVEMNGAESLLVSELKEKQDKDYILLELKSNVHKKKTEGQVERTIQTLEDMLRAYVMDFKCNWDDHLPLVEFAYNNSYHYSIQMAPYEALYGQRCRSPIGWFEAGEAKLIGPNLVHPAMEKVKIIQERLKMVKSNQKSYTNIIRRDLEFEVDDWVYLKTSPMKGVMRFGKKQKLSPRCIGPYMISKWVGNIAYELELLSELA</sequence>
<protein>
    <recommendedName>
        <fullName evidence="2">Integrase catalytic domain-containing protein</fullName>
    </recommendedName>
</protein>
<dbReference type="GO" id="GO:0003824">
    <property type="term" value="F:catalytic activity"/>
    <property type="evidence" value="ECO:0007669"/>
    <property type="project" value="UniProtKB-KW"/>
</dbReference>
<evidence type="ECO:0000256" key="1">
    <source>
        <dbReference type="ARBA" id="ARBA00023268"/>
    </source>
</evidence>
<dbReference type="AlphaFoldDB" id="A0AAF0ZHI3"/>
<dbReference type="InterPro" id="IPR056924">
    <property type="entry name" value="SH3_Tf2-1"/>
</dbReference>
<dbReference type="Gene3D" id="3.30.420.10">
    <property type="entry name" value="Ribonuclease H-like superfamily/Ribonuclease H"/>
    <property type="match status" value="1"/>
</dbReference>
<organism evidence="3 4">
    <name type="scientific">Solanum verrucosum</name>
    <dbReference type="NCBI Taxonomy" id="315347"/>
    <lineage>
        <taxon>Eukaryota</taxon>
        <taxon>Viridiplantae</taxon>
        <taxon>Streptophyta</taxon>
        <taxon>Embryophyta</taxon>
        <taxon>Tracheophyta</taxon>
        <taxon>Spermatophyta</taxon>
        <taxon>Magnoliopsida</taxon>
        <taxon>eudicotyledons</taxon>
        <taxon>Gunneridae</taxon>
        <taxon>Pentapetalae</taxon>
        <taxon>asterids</taxon>
        <taxon>lamiids</taxon>
        <taxon>Solanales</taxon>
        <taxon>Solanaceae</taxon>
        <taxon>Solanoideae</taxon>
        <taxon>Solaneae</taxon>
        <taxon>Solanum</taxon>
    </lineage>
</organism>
<dbReference type="FunFam" id="3.30.70.270:FF:000020">
    <property type="entry name" value="Transposon Tf2-6 polyprotein-like Protein"/>
    <property type="match status" value="1"/>
</dbReference>
<evidence type="ECO:0000259" key="2">
    <source>
        <dbReference type="PROSITE" id="PS50994"/>
    </source>
</evidence>
<dbReference type="InterPro" id="IPR036397">
    <property type="entry name" value="RNaseH_sf"/>
</dbReference>
<dbReference type="InterPro" id="IPR001584">
    <property type="entry name" value="Integrase_cat-core"/>
</dbReference>
<dbReference type="SUPFAM" id="SSF56672">
    <property type="entry name" value="DNA/RNA polymerases"/>
    <property type="match status" value="1"/>
</dbReference>
<dbReference type="Gene3D" id="3.30.70.270">
    <property type="match status" value="1"/>
</dbReference>
<dbReference type="PANTHER" id="PTHR37984">
    <property type="entry name" value="PROTEIN CBG26694"/>
    <property type="match status" value="1"/>
</dbReference>
<keyword evidence="1" id="KW-0511">Multifunctional enzyme</keyword>
<dbReference type="GO" id="GO:0003676">
    <property type="term" value="F:nucleic acid binding"/>
    <property type="evidence" value="ECO:0007669"/>
    <property type="project" value="InterPro"/>
</dbReference>
<reference evidence="3" key="1">
    <citation type="submission" date="2023-08" db="EMBL/GenBank/DDBJ databases">
        <title>A de novo genome assembly of Solanum verrucosum Schlechtendal, a Mexican diploid species geographically isolated from the other diploid A-genome species in potato relatives.</title>
        <authorList>
            <person name="Hosaka K."/>
        </authorList>
    </citation>
    <scope>NUCLEOTIDE SEQUENCE</scope>
    <source>
        <tissue evidence="3">Young leaves</tissue>
    </source>
</reference>
<dbReference type="Proteomes" id="UP001234989">
    <property type="component" value="Chromosome 7"/>
</dbReference>
<accession>A0AAF0ZHI3</accession>
<dbReference type="Pfam" id="PF17919">
    <property type="entry name" value="RT_RNaseH_2"/>
    <property type="match status" value="1"/>
</dbReference>
<gene>
    <name evidence="3" type="ORF">MTR67_031369</name>
</gene>
<evidence type="ECO:0000313" key="3">
    <source>
        <dbReference type="EMBL" id="WMV37984.1"/>
    </source>
</evidence>
<dbReference type="InterPro" id="IPR012337">
    <property type="entry name" value="RNaseH-like_sf"/>
</dbReference>
<dbReference type="InterPro" id="IPR043502">
    <property type="entry name" value="DNA/RNA_pol_sf"/>
</dbReference>
<name>A0AAF0ZHI3_SOLVR</name>
<keyword evidence="4" id="KW-1185">Reference proteome</keyword>
<feature type="domain" description="Integrase catalytic" evidence="2">
    <location>
        <begin position="97"/>
        <end position="267"/>
    </location>
</feature>
<dbReference type="SUPFAM" id="SSF53098">
    <property type="entry name" value="Ribonuclease H-like"/>
    <property type="match status" value="1"/>
</dbReference>
<dbReference type="PANTHER" id="PTHR37984:SF5">
    <property type="entry name" value="PROTEIN NYNRIN-LIKE"/>
    <property type="match status" value="1"/>
</dbReference>